<reference evidence="2" key="1">
    <citation type="submission" date="2014-09" db="EMBL/GenBank/DDBJ databases">
        <authorList>
            <person name="Magalhaes I.L.F."/>
            <person name="Oliveira U."/>
            <person name="Santos F.R."/>
            <person name="Vidigal T.H.D.A."/>
            <person name="Brescovit A.D."/>
            <person name="Santos A.J."/>
        </authorList>
    </citation>
    <scope>NUCLEOTIDE SEQUENCE</scope>
    <source>
        <tissue evidence="2">Shoot tissue taken approximately 20 cm above the soil surface</tissue>
    </source>
</reference>
<accession>A0A0A9DL10</accession>
<dbReference type="EMBL" id="GBRH01210532">
    <property type="protein sequence ID" value="JAD87363.1"/>
    <property type="molecule type" value="Transcribed_RNA"/>
</dbReference>
<feature type="compositionally biased region" description="Basic residues" evidence="1">
    <location>
        <begin position="27"/>
        <end position="39"/>
    </location>
</feature>
<organism evidence="2">
    <name type="scientific">Arundo donax</name>
    <name type="common">Giant reed</name>
    <name type="synonym">Donax arundinaceus</name>
    <dbReference type="NCBI Taxonomy" id="35708"/>
    <lineage>
        <taxon>Eukaryota</taxon>
        <taxon>Viridiplantae</taxon>
        <taxon>Streptophyta</taxon>
        <taxon>Embryophyta</taxon>
        <taxon>Tracheophyta</taxon>
        <taxon>Spermatophyta</taxon>
        <taxon>Magnoliopsida</taxon>
        <taxon>Liliopsida</taxon>
        <taxon>Poales</taxon>
        <taxon>Poaceae</taxon>
        <taxon>PACMAD clade</taxon>
        <taxon>Arundinoideae</taxon>
        <taxon>Arundineae</taxon>
        <taxon>Arundo</taxon>
    </lineage>
</organism>
<dbReference type="AlphaFoldDB" id="A0A0A9DL10"/>
<proteinExistence type="predicted"/>
<name>A0A0A9DL10_ARUDO</name>
<feature type="region of interest" description="Disordered" evidence="1">
    <location>
        <begin position="1"/>
        <end position="55"/>
    </location>
</feature>
<protein>
    <submittedName>
        <fullName evidence="2">Uncharacterized protein</fullName>
    </submittedName>
</protein>
<reference evidence="2" key="2">
    <citation type="journal article" date="2015" name="Data Brief">
        <title>Shoot transcriptome of the giant reed, Arundo donax.</title>
        <authorList>
            <person name="Barrero R.A."/>
            <person name="Guerrero F.D."/>
            <person name="Moolhuijzen P."/>
            <person name="Goolsby J.A."/>
            <person name="Tidwell J."/>
            <person name="Bellgard S.E."/>
            <person name="Bellgard M.I."/>
        </authorList>
    </citation>
    <scope>NUCLEOTIDE SEQUENCE</scope>
    <source>
        <tissue evidence="2">Shoot tissue taken approximately 20 cm above the soil surface</tissue>
    </source>
</reference>
<sequence>MPRLEPALGFPATAAGPARASKPPPERRRKKPPPRRRRPPGAAVKSLPPLRFSLTQPPHGLVMACPD</sequence>
<evidence type="ECO:0000256" key="1">
    <source>
        <dbReference type="SAM" id="MobiDB-lite"/>
    </source>
</evidence>
<evidence type="ECO:0000313" key="2">
    <source>
        <dbReference type="EMBL" id="JAD87363.1"/>
    </source>
</evidence>